<dbReference type="InterPro" id="IPR002772">
    <property type="entry name" value="Glyco_hydro_3_C"/>
</dbReference>
<accession>A0A3M2S932</accession>
<dbReference type="InterPro" id="IPR026891">
    <property type="entry name" value="Fn3-like"/>
</dbReference>
<dbReference type="STRING" id="2010991.A0A3M2S932"/>
<dbReference type="InterPro" id="IPR013783">
    <property type="entry name" value="Ig-like_fold"/>
</dbReference>
<organism evidence="7 8">
    <name type="scientific">Fusarium kuroshium</name>
    <dbReference type="NCBI Taxonomy" id="2010991"/>
    <lineage>
        <taxon>Eukaryota</taxon>
        <taxon>Fungi</taxon>
        <taxon>Dikarya</taxon>
        <taxon>Ascomycota</taxon>
        <taxon>Pezizomycotina</taxon>
        <taxon>Sordariomycetes</taxon>
        <taxon>Hypocreomycetidae</taxon>
        <taxon>Hypocreales</taxon>
        <taxon>Nectriaceae</taxon>
        <taxon>Fusarium</taxon>
        <taxon>Fusarium solani species complex</taxon>
    </lineage>
</organism>
<keyword evidence="2" id="KW-0378">Hydrolase</keyword>
<dbReference type="Gene3D" id="3.40.50.1700">
    <property type="entry name" value="Glycoside hydrolase family 3 C-terminal domain"/>
    <property type="match status" value="1"/>
</dbReference>
<dbReference type="SUPFAM" id="SSF52279">
    <property type="entry name" value="Beta-D-glucan exohydrolase, C-terminal domain"/>
    <property type="match status" value="1"/>
</dbReference>
<dbReference type="EMBL" id="NKUJ01000094">
    <property type="protein sequence ID" value="RMJ14059.1"/>
    <property type="molecule type" value="Genomic_DNA"/>
</dbReference>
<comment type="caution">
    <text evidence="7">The sequence shown here is derived from an EMBL/GenBank/DDBJ whole genome shotgun (WGS) entry which is preliminary data.</text>
</comment>
<feature type="domain" description="Fibronectin type III-like" evidence="6">
    <location>
        <begin position="79"/>
        <end position="139"/>
    </location>
</feature>
<dbReference type="GO" id="GO:0004553">
    <property type="term" value="F:hydrolase activity, hydrolyzing O-glycosyl compounds"/>
    <property type="evidence" value="ECO:0007669"/>
    <property type="project" value="InterPro"/>
</dbReference>
<dbReference type="AlphaFoldDB" id="A0A3M2S932"/>
<evidence type="ECO:0000256" key="4">
    <source>
        <dbReference type="ARBA" id="ARBA00023295"/>
    </source>
</evidence>
<dbReference type="Pfam" id="PF01915">
    <property type="entry name" value="Glyco_hydro_3_C"/>
    <property type="match status" value="1"/>
</dbReference>
<protein>
    <submittedName>
        <fullName evidence="7">Uncharacterized protein</fullName>
    </submittedName>
</protein>
<gene>
    <name evidence="7" type="ORF">CDV36_006301</name>
</gene>
<evidence type="ECO:0000313" key="8">
    <source>
        <dbReference type="Proteomes" id="UP000277212"/>
    </source>
</evidence>
<sequence length="162" mass="17904">MRRWNAQASPSGSLWSQAAGQAIADALFGAFNPGGRLTISVPYDAGSLPAFYIHRVTKPEIHIPHYLDIPNPVLICLLRRQGSSIVIANKQLVAFNRLYVEASETITNDLELEVDRYLPSVNREYERVLEAGDYAFLLSDDGSLDSPVLAKTTLGVETSHKY</sequence>
<dbReference type="Gene3D" id="2.60.40.10">
    <property type="entry name" value="Immunoglobulins"/>
    <property type="match status" value="1"/>
</dbReference>
<evidence type="ECO:0000259" key="6">
    <source>
        <dbReference type="Pfam" id="PF14310"/>
    </source>
</evidence>
<dbReference type="Proteomes" id="UP000277212">
    <property type="component" value="Unassembled WGS sequence"/>
</dbReference>
<dbReference type="Pfam" id="PF14310">
    <property type="entry name" value="Fn3-like"/>
    <property type="match status" value="1"/>
</dbReference>
<dbReference type="GO" id="GO:0005975">
    <property type="term" value="P:carbohydrate metabolic process"/>
    <property type="evidence" value="ECO:0007669"/>
    <property type="project" value="InterPro"/>
</dbReference>
<dbReference type="InterPro" id="IPR036881">
    <property type="entry name" value="Glyco_hydro_3_C_sf"/>
</dbReference>
<evidence type="ECO:0000259" key="5">
    <source>
        <dbReference type="Pfam" id="PF01915"/>
    </source>
</evidence>
<evidence type="ECO:0000256" key="1">
    <source>
        <dbReference type="ARBA" id="ARBA00005336"/>
    </source>
</evidence>
<keyword evidence="3" id="KW-0119">Carbohydrate metabolism</keyword>
<reference evidence="7 8" key="1">
    <citation type="submission" date="2017-06" db="EMBL/GenBank/DDBJ databases">
        <title>Comparative genomic analysis of Ambrosia Fusariam Clade fungi.</title>
        <authorList>
            <person name="Stajich J.E."/>
            <person name="Carrillo J."/>
            <person name="Kijimoto T."/>
            <person name="Eskalen A."/>
            <person name="O'Donnell K."/>
            <person name="Kasson M."/>
        </authorList>
    </citation>
    <scope>NUCLEOTIDE SEQUENCE [LARGE SCALE GENOMIC DNA]</scope>
    <source>
        <strain evidence="7">UCR3666</strain>
    </source>
</reference>
<dbReference type="OrthoDB" id="2123594at2759"/>
<name>A0A3M2S932_9HYPO</name>
<evidence type="ECO:0000256" key="3">
    <source>
        <dbReference type="ARBA" id="ARBA00023277"/>
    </source>
</evidence>
<evidence type="ECO:0000313" key="7">
    <source>
        <dbReference type="EMBL" id="RMJ14059.1"/>
    </source>
</evidence>
<evidence type="ECO:0000256" key="2">
    <source>
        <dbReference type="ARBA" id="ARBA00022801"/>
    </source>
</evidence>
<proteinExistence type="inferred from homology"/>
<comment type="similarity">
    <text evidence="1">Belongs to the glycosyl hydrolase 3 family.</text>
</comment>
<feature type="domain" description="Glycoside hydrolase family 3 C-terminal" evidence="5">
    <location>
        <begin position="11"/>
        <end position="54"/>
    </location>
</feature>
<keyword evidence="4" id="KW-0326">Glycosidase</keyword>
<keyword evidence="8" id="KW-1185">Reference proteome</keyword>